<protein>
    <recommendedName>
        <fullName evidence="7">TF-B3 domain-containing protein</fullName>
    </recommendedName>
</protein>
<dbReference type="CDD" id="cd10017">
    <property type="entry name" value="B3_DNA"/>
    <property type="match status" value="1"/>
</dbReference>
<feature type="region of interest" description="Disordered" evidence="6">
    <location>
        <begin position="229"/>
        <end position="255"/>
    </location>
</feature>
<organism evidence="8 9">
    <name type="scientific">Hibiscus sabdariffa</name>
    <name type="common">roselle</name>
    <dbReference type="NCBI Taxonomy" id="183260"/>
    <lineage>
        <taxon>Eukaryota</taxon>
        <taxon>Viridiplantae</taxon>
        <taxon>Streptophyta</taxon>
        <taxon>Embryophyta</taxon>
        <taxon>Tracheophyta</taxon>
        <taxon>Spermatophyta</taxon>
        <taxon>Magnoliopsida</taxon>
        <taxon>eudicotyledons</taxon>
        <taxon>Gunneridae</taxon>
        <taxon>Pentapetalae</taxon>
        <taxon>rosids</taxon>
        <taxon>malvids</taxon>
        <taxon>Malvales</taxon>
        <taxon>Malvaceae</taxon>
        <taxon>Malvoideae</taxon>
        <taxon>Hibiscus</taxon>
    </lineage>
</organism>
<proteinExistence type="predicted"/>
<evidence type="ECO:0000256" key="6">
    <source>
        <dbReference type="SAM" id="MobiDB-lite"/>
    </source>
</evidence>
<accession>A0ABR2A0X8</accession>
<dbReference type="SMART" id="SM01019">
    <property type="entry name" value="B3"/>
    <property type="match status" value="1"/>
</dbReference>
<evidence type="ECO:0000256" key="1">
    <source>
        <dbReference type="ARBA" id="ARBA00004123"/>
    </source>
</evidence>
<sequence>MGAQSKERLFSKKLKVTDIEKRLAIPTKILSSLPGFNGGHAVHIQLVHDTMTWPIVCTVRRQGYSKPVFSVGWRKFVAGNKLKVGDRITMYKVQDEDGRSSHYRLELEMEQPATSNQGRTASPALFDETELGNEQGQLPESADESIKQERANVAADILVDDVHVIAKLQPAKMFGSNTSDVANTKAHLDTETKCFGGIMKDTGYGYGTIHQLAEAGETWCNTVTEQSHSSDSVLGQSTPHAEQMNLDLTLAPPNS</sequence>
<evidence type="ECO:0000256" key="5">
    <source>
        <dbReference type="ARBA" id="ARBA00023242"/>
    </source>
</evidence>
<evidence type="ECO:0000259" key="7">
    <source>
        <dbReference type="PROSITE" id="PS50863"/>
    </source>
</evidence>
<dbReference type="Gene3D" id="2.40.330.10">
    <property type="entry name" value="DNA-binding pseudobarrel domain"/>
    <property type="match status" value="1"/>
</dbReference>
<dbReference type="InterPro" id="IPR003340">
    <property type="entry name" value="B3_DNA-bd"/>
</dbReference>
<keyword evidence="9" id="KW-1185">Reference proteome</keyword>
<dbReference type="Proteomes" id="UP001396334">
    <property type="component" value="Unassembled WGS sequence"/>
</dbReference>
<evidence type="ECO:0000313" key="9">
    <source>
        <dbReference type="Proteomes" id="UP001396334"/>
    </source>
</evidence>
<comment type="caution">
    <text evidence="8">The sequence shown here is derived from an EMBL/GenBank/DDBJ whole genome shotgun (WGS) entry which is preliminary data.</text>
</comment>
<feature type="domain" description="TF-B3" evidence="7">
    <location>
        <begin position="8"/>
        <end position="111"/>
    </location>
</feature>
<comment type="subcellular location">
    <subcellularLocation>
        <location evidence="1">Nucleus</location>
    </subcellularLocation>
</comment>
<dbReference type="PROSITE" id="PS50863">
    <property type="entry name" value="B3"/>
    <property type="match status" value="1"/>
</dbReference>
<evidence type="ECO:0000313" key="8">
    <source>
        <dbReference type="EMBL" id="KAK8486646.1"/>
    </source>
</evidence>
<keyword evidence="3" id="KW-0238">DNA-binding</keyword>
<keyword evidence="2" id="KW-0805">Transcription regulation</keyword>
<reference evidence="8 9" key="1">
    <citation type="journal article" date="2024" name="G3 (Bethesda)">
        <title>Genome assembly of Hibiscus sabdariffa L. provides insights into metabolisms of medicinal natural products.</title>
        <authorList>
            <person name="Kim T."/>
        </authorList>
    </citation>
    <scope>NUCLEOTIDE SEQUENCE [LARGE SCALE GENOMIC DNA]</scope>
    <source>
        <strain evidence="8">TK-2024</strain>
        <tissue evidence="8">Old leaves</tissue>
    </source>
</reference>
<evidence type="ECO:0000256" key="3">
    <source>
        <dbReference type="ARBA" id="ARBA00023125"/>
    </source>
</evidence>
<dbReference type="SUPFAM" id="SSF101936">
    <property type="entry name" value="DNA-binding pseudobarrel domain"/>
    <property type="match status" value="1"/>
</dbReference>
<gene>
    <name evidence="8" type="ORF">V6N11_033099</name>
</gene>
<keyword evidence="4" id="KW-0804">Transcription</keyword>
<dbReference type="InterPro" id="IPR015300">
    <property type="entry name" value="DNA-bd_pseudobarrel_sf"/>
</dbReference>
<feature type="compositionally biased region" description="Polar residues" evidence="6">
    <location>
        <begin position="229"/>
        <end position="240"/>
    </location>
</feature>
<keyword evidence="5" id="KW-0539">Nucleus</keyword>
<name>A0ABR2A0X8_9ROSI</name>
<evidence type="ECO:0000256" key="2">
    <source>
        <dbReference type="ARBA" id="ARBA00023015"/>
    </source>
</evidence>
<dbReference type="EMBL" id="JBBPBN010000431">
    <property type="protein sequence ID" value="KAK8486646.1"/>
    <property type="molecule type" value="Genomic_DNA"/>
</dbReference>
<evidence type="ECO:0000256" key="4">
    <source>
        <dbReference type="ARBA" id="ARBA00023163"/>
    </source>
</evidence>